<dbReference type="EMBL" id="BJVI01000027">
    <property type="protein sequence ID" value="GEL18897.1"/>
    <property type="molecule type" value="Genomic_DNA"/>
</dbReference>
<reference evidence="2 3" key="1">
    <citation type="submission" date="2019-07" db="EMBL/GenBank/DDBJ databases">
        <title>Whole genome shotgun sequence of Pseudonocardia asaccharolytica NBRC 16224.</title>
        <authorList>
            <person name="Hosoyama A."/>
            <person name="Uohara A."/>
            <person name="Ohji S."/>
            <person name="Ichikawa N."/>
        </authorList>
    </citation>
    <scope>NUCLEOTIDE SEQUENCE [LARGE SCALE GENOMIC DNA]</scope>
    <source>
        <strain evidence="2 3">NBRC 16224</strain>
    </source>
</reference>
<proteinExistence type="predicted"/>
<evidence type="ECO:0000313" key="2">
    <source>
        <dbReference type="EMBL" id="GEL18897.1"/>
    </source>
</evidence>
<sequence length="438" mass="47579">MNGLPDGPVPVYDVELSARLPRVASAGPVGSTDAPSHARLLLRLHTRPLSDVVVPLTPDGLEPEQLAGVLTDVVPLAEAHLERDGLPAPARLTARGLDDAGVLPRCLQRRQELEAEGPWATVLIATHNRPESLVRCLDSIARLRYRRFDVVVVDSAPASDATARAVAAWQQNHAFPAVCYLRESRPGVALAHNRGLEAITGSWVAITDDDVVVDPYWLSGIVEAATSGPGVGCVTGLILPAEVNTAAQNLLEQFGGYARGYQRRSVNLNGHRPDDRLFPFTVGRLGSGANMAFETALLRERGGFDPAMGTGTAARGGDDLLALLRVITGGRTLVYEPTALVWHWHRPDYASLRRLVHDYGVGLGAYLTSAIVHEPRLLPDMVRRVAQGAWHLVGRSSEKNRHKQVGYPRELEIIELAGLARGPLAYAVSRWQHRRISR</sequence>
<dbReference type="PANTHER" id="PTHR43685:SF14">
    <property type="entry name" value="GLYCOSYLTRANSFERASE 2-LIKE DOMAIN-CONTAINING PROTEIN"/>
    <property type="match status" value="1"/>
</dbReference>
<dbReference type="Gene3D" id="3.90.550.10">
    <property type="entry name" value="Spore Coat Polysaccharide Biosynthesis Protein SpsA, Chain A"/>
    <property type="match status" value="1"/>
</dbReference>
<dbReference type="AlphaFoldDB" id="A0A511D2I3"/>
<dbReference type="PANTHER" id="PTHR43685">
    <property type="entry name" value="GLYCOSYLTRANSFERASE"/>
    <property type="match status" value="1"/>
</dbReference>
<keyword evidence="3" id="KW-1185">Reference proteome</keyword>
<dbReference type="CDD" id="cd00761">
    <property type="entry name" value="Glyco_tranf_GTA_type"/>
    <property type="match status" value="1"/>
</dbReference>
<organism evidence="2 3">
    <name type="scientific">Pseudonocardia asaccharolytica DSM 44247 = NBRC 16224</name>
    <dbReference type="NCBI Taxonomy" id="1123024"/>
    <lineage>
        <taxon>Bacteria</taxon>
        <taxon>Bacillati</taxon>
        <taxon>Actinomycetota</taxon>
        <taxon>Actinomycetes</taxon>
        <taxon>Pseudonocardiales</taxon>
        <taxon>Pseudonocardiaceae</taxon>
        <taxon>Pseudonocardia</taxon>
    </lineage>
</organism>
<dbReference type="SUPFAM" id="SSF53448">
    <property type="entry name" value="Nucleotide-diphospho-sugar transferases"/>
    <property type="match status" value="1"/>
</dbReference>
<gene>
    <name evidence="2" type="ORF">PA7_27340</name>
</gene>
<dbReference type="Pfam" id="PF00535">
    <property type="entry name" value="Glycos_transf_2"/>
    <property type="match status" value="1"/>
</dbReference>
<protein>
    <recommendedName>
        <fullName evidence="1">Glycosyltransferase 2-like domain-containing protein</fullName>
    </recommendedName>
</protein>
<accession>A0A511D2I3</accession>
<name>A0A511D2I3_9PSEU</name>
<dbReference type="STRING" id="1123024.GCA_000423625_00270"/>
<dbReference type="InterPro" id="IPR029044">
    <property type="entry name" value="Nucleotide-diphossugar_trans"/>
</dbReference>
<comment type="caution">
    <text evidence="2">The sequence shown here is derived from an EMBL/GenBank/DDBJ whole genome shotgun (WGS) entry which is preliminary data.</text>
</comment>
<evidence type="ECO:0000259" key="1">
    <source>
        <dbReference type="Pfam" id="PF00535"/>
    </source>
</evidence>
<feature type="domain" description="Glycosyltransferase 2-like" evidence="1">
    <location>
        <begin position="121"/>
        <end position="238"/>
    </location>
</feature>
<dbReference type="InterPro" id="IPR050834">
    <property type="entry name" value="Glycosyltransf_2"/>
</dbReference>
<dbReference type="InterPro" id="IPR001173">
    <property type="entry name" value="Glyco_trans_2-like"/>
</dbReference>
<dbReference type="Proteomes" id="UP000321328">
    <property type="component" value="Unassembled WGS sequence"/>
</dbReference>
<evidence type="ECO:0000313" key="3">
    <source>
        <dbReference type="Proteomes" id="UP000321328"/>
    </source>
</evidence>